<dbReference type="InterPro" id="IPR036388">
    <property type="entry name" value="WH-like_DNA-bd_sf"/>
</dbReference>
<organism evidence="6 7">
    <name type="scientific">Xenophilus arseniciresistens</name>
    <dbReference type="NCBI Taxonomy" id="1283306"/>
    <lineage>
        <taxon>Bacteria</taxon>
        <taxon>Pseudomonadati</taxon>
        <taxon>Pseudomonadota</taxon>
        <taxon>Betaproteobacteria</taxon>
        <taxon>Burkholderiales</taxon>
        <taxon>Comamonadaceae</taxon>
        <taxon>Xenophilus</taxon>
    </lineage>
</organism>
<sequence length="264" mass="28092">MTSPKNAAADAAEDKSEGGVRAVQRALDILLAFKPGDDGVPVAELLKRVDLSRPTLYRLLDTLSAKGFLSAQGEPQRFKLGPAVGRLAHAWSAGMSYETVALPMMRRLWERTRETVSLHVQEGAYRVCVAEMPSTQPLSFRRGVGYREQLTRGASGRSILAWLPVKVGELSAYGAEGSADAKRIMAQLEQVRAAGHATSRDELIQGAVAIAAPFFESGGRVVGSLGLFGPSARLSEALVKDYAALVQEEAQALSAALGFTGHSG</sequence>
<evidence type="ECO:0000256" key="3">
    <source>
        <dbReference type="ARBA" id="ARBA00023163"/>
    </source>
</evidence>
<dbReference type="Pfam" id="PF09339">
    <property type="entry name" value="HTH_IclR"/>
    <property type="match status" value="1"/>
</dbReference>
<name>A0AAE3N517_9BURK</name>
<dbReference type="Gene3D" id="1.10.10.10">
    <property type="entry name" value="Winged helix-like DNA-binding domain superfamily/Winged helix DNA-binding domain"/>
    <property type="match status" value="1"/>
</dbReference>
<dbReference type="SUPFAM" id="SSF46785">
    <property type="entry name" value="Winged helix' DNA-binding domain"/>
    <property type="match status" value="1"/>
</dbReference>
<keyword evidence="1" id="KW-0805">Transcription regulation</keyword>
<dbReference type="InterPro" id="IPR050707">
    <property type="entry name" value="HTH_MetabolicPath_Reg"/>
</dbReference>
<dbReference type="PANTHER" id="PTHR30136">
    <property type="entry name" value="HELIX-TURN-HELIX TRANSCRIPTIONAL REGULATOR, ICLR FAMILY"/>
    <property type="match status" value="1"/>
</dbReference>
<reference evidence="6" key="1">
    <citation type="submission" date="2023-01" db="EMBL/GenBank/DDBJ databases">
        <title>Xenophilus mangrovi sp. nov., isolated from soil of Mangrove nature reserve.</title>
        <authorList>
            <person name="Xu S."/>
            <person name="Liu Z."/>
            <person name="Xu Y."/>
        </authorList>
    </citation>
    <scope>NUCLEOTIDE SEQUENCE</scope>
    <source>
        <strain evidence="6">YW8</strain>
    </source>
</reference>
<dbReference type="EMBL" id="JAQIPB010000002">
    <property type="protein sequence ID" value="MDA7415995.1"/>
    <property type="molecule type" value="Genomic_DNA"/>
</dbReference>
<evidence type="ECO:0000259" key="4">
    <source>
        <dbReference type="PROSITE" id="PS51077"/>
    </source>
</evidence>
<dbReference type="RefSeq" id="WP_271427235.1">
    <property type="nucleotide sequence ID" value="NZ_JAQIPB010000002.1"/>
</dbReference>
<dbReference type="GO" id="GO:0003677">
    <property type="term" value="F:DNA binding"/>
    <property type="evidence" value="ECO:0007669"/>
    <property type="project" value="UniProtKB-KW"/>
</dbReference>
<dbReference type="Pfam" id="PF01614">
    <property type="entry name" value="IclR_C"/>
    <property type="match status" value="1"/>
</dbReference>
<feature type="domain" description="HTH iclR-type" evidence="4">
    <location>
        <begin position="20"/>
        <end position="82"/>
    </location>
</feature>
<dbReference type="PROSITE" id="PS51078">
    <property type="entry name" value="ICLR_ED"/>
    <property type="match status" value="1"/>
</dbReference>
<accession>A0AAE3N517</accession>
<evidence type="ECO:0000256" key="1">
    <source>
        <dbReference type="ARBA" id="ARBA00023015"/>
    </source>
</evidence>
<protein>
    <submittedName>
        <fullName evidence="6">IclR family transcriptional regulator</fullName>
    </submittedName>
</protein>
<comment type="caution">
    <text evidence="6">The sequence shown here is derived from an EMBL/GenBank/DDBJ whole genome shotgun (WGS) entry which is preliminary data.</text>
</comment>
<dbReference type="InterPro" id="IPR036390">
    <property type="entry name" value="WH_DNA-bd_sf"/>
</dbReference>
<dbReference type="PANTHER" id="PTHR30136:SF24">
    <property type="entry name" value="HTH-TYPE TRANSCRIPTIONAL REPRESSOR ALLR"/>
    <property type="match status" value="1"/>
</dbReference>
<dbReference type="InterPro" id="IPR005471">
    <property type="entry name" value="Tscrpt_reg_IclR_N"/>
</dbReference>
<dbReference type="Gene3D" id="3.30.450.40">
    <property type="match status" value="1"/>
</dbReference>
<keyword evidence="2" id="KW-0238">DNA-binding</keyword>
<dbReference type="GO" id="GO:0045892">
    <property type="term" value="P:negative regulation of DNA-templated transcription"/>
    <property type="evidence" value="ECO:0007669"/>
    <property type="project" value="TreeGrafter"/>
</dbReference>
<gene>
    <name evidence="6" type="ORF">PGB34_06415</name>
</gene>
<dbReference type="InterPro" id="IPR029016">
    <property type="entry name" value="GAF-like_dom_sf"/>
</dbReference>
<feature type="domain" description="IclR-ED" evidence="5">
    <location>
        <begin position="83"/>
        <end position="259"/>
    </location>
</feature>
<dbReference type="AlphaFoldDB" id="A0AAE3N517"/>
<evidence type="ECO:0000259" key="5">
    <source>
        <dbReference type="PROSITE" id="PS51078"/>
    </source>
</evidence>
<dbReference type="InterPro" id="IPR014757">
    <property type="entry name" value="Tscrpt_reg_IclR_C"/>
</dbReference>
<dbReference type="SMART" id="SM00346">
    <property type="entry name" value="HTH_ICLR"/>
    <property type="match status" value="1"/>
</dbReference>
<keyword evidence="3" id="KW-0804">Transcription</keyword>
<dbReference type="Proteomes" id="UP001212602">
    <property type="component" value="Unassembled WGS sequence"/>
</dbReference>
<evidence type="ECO:0000313" key="7">
    <source>
        <dbReference type="Proteomes" id="UP001212602"/>
    </source>
</evidence>
<evidence type="ECO:0000313" key="6">
    <source>
        <dbReference type="EMBL" id="MDA7415995.1"/>
    </source>
</evidence>
<dbReference type="PROSITE" id="PS51077">
    <property type="entry name" value="HTH_ICLR"/>
    <property type="match status" value="1"/>
</dbReference>
<dbReference type="GO" id="GO:0003700">
    <property type="term" value="F:DNA-binding transcription factor activity"/>
    <property type="evidence" value="ECO:0007669"/>
    <property type="project" value="TreeGrafter"/>
</dbReference>
<evidence type="ECO:0000256" key="2">
    <source>
        <dbReference type="ARBA" id="ARBA00023125"/>
    </source>
</evidence>
<proteinExistence type="predicted"/>
<keyword evidence="7" id="KW-1185">Reference proteome</keyword>
<dbReference type="SUPFAM" id="SSF55781">
    <property type="entry name" value="GAF domain-like"/>
    <property type="match status" value="1"/>
</dbReference>